<evidence type="ECO:0000313" key="2">
    <source>
        <dbReference type="EMBL" id="PON40076.1"/>
    </source>
</evidence>
<keyword evidence="3" id="KW-1185">Reference proteome</keyword>
<feature type="transmembrane region" description="Helical" evidence="1">
    <location>
        <begin position="84"/>
        <end position="108"/>
    </location>
</feature>
<evidence type="ECO:0000313" key="3">
    <source>
        <dbReference type="Proteomes" id="UP000237105"/>
    </source>
</evidence>
<gene>
    <name evidence="2" type="ORF">PanWU01x14_300190</name>
</gene>
<protein>
    <recommendedName>
        <fullName evidence="4">Multi antimicrobial extrusion protein</fullName>
    </recommendedName>
</protein>
<dbReference type="PANTHER" id="PTHR11206">
    <property type="entry name" value="MULTIDRUG RESISTANCE PROTEIN"/>
    <property type="match status" value="1"/>
</dbReference>
<proteinExistence type="predicted"/>
<dbReference type="OrthoDB" id="2126698at2759"/>
<comment type="caution">
    <text evidence="2">The sequence shown here is derived from an EMBL/GenBank/DDBJ whole genome shotgun (WGS) entry which is preliminary data.</text>
</comment>
<name>A0A2P5AU53_PARAD</name>
<reference evidence="3" key="1">
    <citation type="submission" date="2016-06" db="EMBL/GenBank/DDBJ databases">
        <title>Parallel loss of symbiosis genes in relatives of nitrogen-fixing non-legume Parasponia.</title>
        <authorList>
            <person name="Van Velzen R."/>
            <person name="Holmer R."/>
            <person name="Bu F."/>
            <person name="Rutten L."/>
            <person name="Van Zeijl A."/>
            <person name="Liu W."/>
            <person name="Santuari L."/>
            <person name="Cao Q."/>
            <person name="Sharma T."/>
            <person name="Shen D."/>
            <person name="Roswanjaya Y."/>
            <person name="Wardhani T."/>
            <person name="Kalhor M.S."/>
            <person name="Jansen J."/>
            <person name="Van den Hoogen J."/>
            <person name="Gungor B."/>
            <person name="Hartog M."/>
            <person name="Hontelez J."/>
            <person name="Verver J."/>
            <person name="Yang W.-C."/>
            <person name="Schijlen E."/>
            <person name="Repin R."/>
            <person name="Schilthuizen M."/>
            <person name="Schranz E."/>
            <person name="Heidstra R."/>
            <person name="Miyata K."/>
            <person name="Fedorova E."/>
            <person name="Kohlen W."/>
            <person name="Bisseling T."/>
            <person name="Smit S."/>
            <person name="Geurts R."/>
        </authorList>
    </citation>
    <scope>NUCLEOTIDE SEQUENCE [LARGE SCALE GENOMIC DNA]</scope>
    <source>
        <strain evidence="3">cv. WU1-14</strain>
    </source>
</reference>
<keyword evidence="1" id="KW-0472">Membrane</keyword>
<dbReference type="Proteomes" id="UP000237105">
    <property type="component" value="Unassembled WGS sequence"/>
</dbReference>
<accession>A0A2P5AU53</accession>
<keyword evidence="1" id="KW-1133">Transmembrane helix</keyword>
<feature type="transmembrane region" description="Helical" evidence="1">
    <location>
        <begin position="114"/>
        <end position="135"/>
    </location>
</feature>
<keyword evidence="1" id="KW-0812">Transmembrane</keyword>
<dbReference type="EMBL" id="JXTB01000447">
    <property type="protein sequence ID" value="PON40076.1"/>
    <property type="molecule type" value="Genomic_DNA"/>
</dbReference>
<evidence type="ECO:0008006" key="4">
    <source>
        <dbReference type="Google" id="ProtNLM"/>
    </source>
</evidence>
<organism evidence="2 3">
    <name type="scientific">Parasponia andersonii</name>
    <name type="common">Sponia andersonii</name>
    <dbReference type="NCBI Taxonomy" id="3476"/>
    <lineage>
        <taxon>Eukaryota</taxon>
        <taxon>Viridiplantae</taxon>
        <taxon>Streptophyta</taxon>
        <taxon>Embryophyta</taxon>
        <taxon>Tracheophyta</taxon>
        <taxon>Spermatophyta</taxon>
        <taxon>Magnoliopsida</taxon>
        <taxon>eudicotyledons</taxon>
        <taxon>Gunneridae</taxon>
        <taxon>Pentapetalae</taxon>
        <taxon>rosids</taxon>
        <taxon>fabids</taxon>
        <taxon>Rosales</taxon>
        <taxon>Cannabaceae</taxon>
        <taxon>Parasponia</taxon>
    </lineage>
</organism>
<sequence length="156" mass="16912">MNKICCDSTRVSNELGAGRPDQARSAMLFRLKDSDTISGPAFSDGCAMTKPFASMAPLLLVSIVLDSIQGVLSGVARGCGWQHIFVVVNLATFYFVGMTVASLLAFKLKLYVKGLWIGLICGLSCQAATLLMISICKKWTTLQLSVNREYEDPILP</sequence>
<dbReference type="AlphaFoldDB" id="A0A2P5AU53"/>
<dbReference type="STRING" id="3476.A0A2P5AU53"/>
<evidence type="ECO:0000256" key="1">
    <source>
        <dbReference type="SAM" id="Phobius"/>
    </source>
</evidence>